<feature type="region of interest" description="Disordered" evidence="1">
    <location>
        <begin position="31"/>
        <end position="101"/>
    </location>
</feature>
<dbReference type="EMBL" id="PVNL01000013">
    <property type="protein sequence ID" value="PRQ09721.1"/>
    <property type="molecule type" value="Genomic_DNA"/>
</dbReference>
<dbReference type="PROSITE" id="PS51257">
    <property type="entry name" value="PROKAR_LIPOPROTEIN"/>
    <property type="match status" value="1"/>
</dbReference>
<organism evidence="2 3">
    <name type="scientific">Enhygromyxa salina</name>
    <dbReference type="NCBI Taxonomy" id="215803"/>
    <lineage>
        <taxon>Bacteria</taxon>
        <taxon>Pseudomonadati</taxon>
        <taxon>Myxococcota</taxon>
        <taxon>Polyangia</taxon>
        <taxon>Nannocystales</taxon>
        <taxon>Nannocystaceae</taxon>
        <taxon>Enhygromyxa</taxon>
    </lineage>
</organism>
<protein>
    <recommendedName>
        <fullName evidence="4">Endo-1,4-beta-xylanase A</fullName>
    </recommendedName>
</protein>
<comment type="caution">
    <text evidence="2">The sequence shown here is derived from an EMBL/GenBank/DDBJ whole genome shotgun (WGS) entry which is preliminary data.</text>
</comment>
<evidence type="ECO:0000313" key="3">
    <source>
        <dbReference type="Proteomes" id="UP000238823"/>
    </source>
</evidence>
<dbReference type="AlphaFoldDB" id="A0A2S9YXA5"/>
<name>A0A2S9YXA5_9BACT</name>
<feature type="compositionally biased region" description="Acidic residues" evidence="1">
    <location>
        <begin position="38"/>
        <end position="82"/>
    </location>
</feature>
<dbReference type="Proteomes" id="UP000238823">
    <property type="component" value="Unassembled WGS sequence"/>
</dbReference>
<proteinExistence type="predicted"/>
<evidence type="ECO:0000313" key="2">
    <source>
        <dbReference type="EMBL" id="PRQ09721.1"/>
    </source>
</evidence>
<evidence type="ECO:0000256" key="1">
    <source>
        <dbReference type="SAM" id="MobiDB-lite"/>
    </source>
</evidence>
<accession>A0A2S9YXA5</accession>
<evidence type="ECO:0008006" key="4">
    <source>
        <dbReference type="Google" id="ProtNLM"/>
    </source>
</evidence>
<sequence length="195" mass="20411">MAWRPHWCAWLPVWALALSCKLDNPAFDEARNSVGEASDGDPTDAETDSNDLDAGDDDPGDGDPGDGDGDTTSDSDSGDGDGDGGSTETDTGSTDTGNDMPCMGLGPAKCETTDGCIPVYYEPLQQLPNDGYCIEPPTYDGCLPEFECDPPASPYWCSGEFYIKADVNGCLPSVVAEMNLDTCNQPGNGLAACMP</sequence>
<dbReference type="OrthoDB" id="5535477at2"/>
<feature type="compositionally biased region" description="Low complexity" evidence="1">
    <location>
        <begin position="86"/>
        <end position="99"/>
    </location>
</feature>
<dbReference type="RefSeq" id="WP_106087561.1">
    <property type="nucleotide sequence ID" value="NZ_PVNL01000013.1"/>
</dbReference>
<reference evidence="2 3" key="1">
    <citation type="submission" date="2018-03" db="EMBL/GenBank/DDBJ databases">
        <title>Draft Genome Sequences of the Obligatory Marine Myxobacteria Enhygromyxa salina SWB007.</title>
        <authorList>
            <person name="Poehlein A."/>
            <person name="Moghaddam J.A."/>
            <person name="Harms H."/>
            <person name="Alanjari M."/>
            <person name="Koenig G.M."/>
            <person name="Daniel R."/>
            <person name="Schaeberle T.F."/>
        </authorList>
    </citation>
    <scope>NUCLEOTIDE SEQUENCE [LARGE SCALE GENOMIC DNA]</scope>
    <source>
        <strain evidence="2 3">SWB007</strain>
    </source>
</reference>
<gene>
    <name evidence="2" type="ORF">ENSA7_04750</name>
</gene>